<dbReference type="EMBL" id="LK021337">
    <property type="protein sequence ID" value="CDQ42898.1"/>
    <property type="molecule type" value="Genomic_DNA"/>
</dbReference>
<evidence type="ECO:0008006" key="3">
    <source>
        <dbReference type="Google" id="ProtNLM"/>
    </source>
</evidence>
<reference evidence="1" key="1">
    <citation type="submission" date="2014-05" db="EMBL/GenBank/DDBJ databases">
        <authorList>
            <person name="Urmite Genomes"/>
        </authorList>
    </citation>
    <scope>NUCLEOTIDE SEQUENCE</scope>
    <source>
        <strain evidence="1">DSM 44074</strain>
    </source>
</reference>
<evidence type="ECO:0000313" key="2">
    <source>
        <dbReference type="Proteomes" id="UP000028864"/>
    </source>
</evidence>
<sequence>MPPADVSGANLRLALNTPARHVLASATLVHPTGAELVLGVLGASHIVTVGTFSEQVSCHHLDDSTHLPATTEGPGYRMSSDTVVHEEESFRRIAAELRSRCEIETGWLGGCFPGDDAALTALCAEPDGAGWRWQTWHLYPDGGTGGMVVHTESRWRP</sequence>
<gene>
    <name evidence="1" type="ORF">BN1047_00756</name>
</gene>
<dbReference type="AlphaFoldDB" id="A0AAV2WFY7"/>
<organism evidence="1 2">
    <name type="scientific">Mycolicibacterium neoaurum</name>
    <name type="common">Mycobacterium neoaurum</name>
    <dbReference type="NCBI Taxonomy" id="1795"/>
    <lineage>
        <taxon>Bacteria</taxon>
        <taxon>Bacillati</taxon>
        <taxon>Actinomycetota</taxon>
        <taxon>Actinomycetes</taxon>
        <taxon>Mycobacteriales</taxon>
        <taxon>Mycobacteriaceae</taxon>
        <taxon>Mycolicibacterium</taxon>
    </lineage>
</organism>
<name>A0AAV2WFY7_MYCNE</name>
<accession>A0AAV2WFY7</accession>
<evidence type="ECO:0000313" key="1">
    <source>
        <dbReference type="EMBL" id="CDQ42898.1"/>
    </source>
</evidence>
<dbReference type="Proteomes" id="UP000028864">
    <property type="component" value="Unassembled WGS sequence"/>
</dbReference>
<reference evidence="1" key="2">
    <citation type="submission" date="2015-09" db="EMBL/GenBank/DDBJ databases">
        <title>Draft genome sequence of Mycobacterium neoaurum DSM 44074.</title>
        <authorList>
            <person name="Croce O."/>
            <person name="Robert C."/>
            <person name="Raoult D."/>
            <person name="Drancourt M."/>
        </authorList>
    </citation>
    <scope>NUCLEOTIDE SEQUENCE</scope>
    <source>
        <strain evidence="1">DSM 44074</strain>
    </source>
</reference>
<protein>
    <recommendedName>
        <fullName evidence="3">DUF2617 family protein</fullName>
    </recommendedName>
</protein>
<dbReference type="Pfam" id="PF10936">
    <property type="entry name" value="DUF2617"/>
    <property type="match status" value="1"/>
</dbReference>
<dbReference type="InterPro" id="IPR024486">
    <property type="entry name" value="DUF2617"/>
</dbReference>
<proteinExistence type="predicted"/>